<feature type="transmembrane region" description="Helical" evidence="3">
    <location>
        <begin position="121"/>
        <end position="138"/>
    </location>
</feature>
<feature type="transmembrane region" description="Helical" evidence="3">
    <location>
        <begin position="505"/>
        <end position="525"/>
    </location>
</feature>
<evidence type="ECO:0000256" key="3">
    <source>
        <dbReference type="SAM" id="Phobius"/>
    </source>
</evidence>
<feature type="transmembrane region" description="Helical" evidence="3">
    <location>
        <begin position="73"/>
        <end position="91"/>
    </location>
</feature>
<accession>A0A6J7H995</accession>
<feature type="transmembrane region" description="Helical" evidence="3">
    <location>
        <begin position="48"/>
        <end position="66"/>
    </location>
</feature>
<feature type="transmembrane region" description="Helical" evidence="3">
    <location>
        <begin position="97"/>
        <end position="114"/>
    </location>
</feature>
<dbReference type="InterPro" id="IPR003594">
    <property type="entry name" value="HATPase_dom"/>
</dbReference>
<proteinExistence type="predicted"/>
<dbReference type="InterPro" id="IPR050482">
    <property type="entry name" value="Sensor_HK_TwoCompSys"/>
</dbReference>
<dbReference type="Pfam" id="PF02518">
    <property type="entry name" value="HATPase_c"/>
    <property type="match status" value="1"/>
</dbReference>
<dbReference type="GO" id="GO:0016301">
    <property type="term" value="F:kinase activity"/>
    <property type="evidence" value="ECO:0007669"/>
    <property type="project" value="UniProtKB-KW"/>
</dbReference>
<dbReference type="GO" id="GO:0000160">
    <property type="term" value="P:phosphorelay signal transduction system"/>
    <property type="evidence" value="ECO:0007669"/>
    <property type="project" value="UniProtKB-KW"/>
</dbReference>
<evidence type="ECO:0000313" key="5">
    <source>
        <dbReference type="EMBL" id="CAB4915708.1"/>
    </source>
</evidence>
<feature type="domain" description="Histidine kinase/HSP90-like ATPase" evidence="4">
    <location>
        <begin position="291"/>
        <end position="378"/>
    </location>
</feature>
<keyword evidence="3" id="KW-1133">Transmembrane helix</keyword>
<keyword evidence="3" id="KW-0472">Membrane</keyword>
<evidence type="ECO:0000259" key="4">
    <source>
        <dbReference type="Pfam" id="PF02518"/>
    </source>
</evidence>
<organism evidence="5">
    <name type="scientific">freshwater metagenome</name>
    <dbReference type="NCBI Taxonomy" id="449393"/>
    <lineage>
        <taxon>unclassified sequences</taxon>
        <taxon>metagenomes</taxon>
        <taxon>ecological metagenomes</taxon>
    </lineage>
</organism>
<keyword evidence="3" id="KW-0812">Transmembrane</keyword>
<keyword evidence="2" id="KW-0418">Kinase</keyword>
<feature type="transmembrane region" description="Helical" evidence="3">
    <location>
        <begin position="483"/>
        <end position="500"/>
    </location>
</feature>
<feature type="transmembrane region" description="Helical" evidence="3">
    <location>
        <begin position="427"/>
        <end position="447"/>
    </location>
</feature>
<feature type="transmembrane region" description="Helical" evidence="3">
    <location>
        <begin position="454"/>
        <end position="471"/>
    </location>
</feature>
<feature type="transmembrane region" description="Helical" evidence="3">
    <location>
        <begin position="20"/>
        <end position="42"/>
    </location>
</feature>
<dbReference type="PANTHER" id="PTHR24421">
    <property type="entry name" value="NITRATE/NITRITE SENSOR PROTEIN NARX-RELATED"/>
    <property type="match status" value="1"/>
</dbReference>
<protein>
    <submittedName>
        <fullName evidence="5">Unannotated protein</fullName>
    </submittedName>
</protein>
<dbReference type="EMBL" id="CAFBMR010000041">
    <property type="protein sequence ID" value="CAB4915708.1"/>
    <property type="molecule type" value="Genomic_DNA"/>
</dbReference>
<dbReference type="Gene3D" id="3.30.565.10">
    <property type="entry name" value="Histidine kinase-like ATPase, C-terminal domain"/>
    <property type="match status" value="1"/>
</dbReference>
<keyword evidence="1" id="KW-0808">Transferase</keyword>
<gene>
    <name evidence="5" type="ORF">UFOPK3610_01106</name>
</gene>
<evidence type="ECO:0000256" key="2">
    <source>
        <dbReference type="ARBA" id="ARBA00022777"/>
    </source>
</evidence>
<evidence type="ECO:0000256" key="1">
    <source>
        <dbReference type="ARBA" id="ARBA00022679"/>
    </source>
</evidence>
<dbReference type="InterPro" id="IPR036890">
    <property type="entry name" value="HATPase_C_sf"/>
</dbReference>
<dbReference type="PANTHER" id="PTHR24421:SF61">
    <property type="entry name" value="OXYGEN SENSOR HISTIDINE KINASE NREB"/>
    <property type="match status" value="1"/>
</dbReference>
<name>A0A6J7H995_9ZZZZ</name>
<feature type="transmembrane region" description="Helical" evidence="3">
    <location>
        <begin position="531"/>
        <end position="555"/>
    </location>
</feature>
<dbReference type="AlphaFoldDB" id="A0A6J7H995"/>
<dbReference type="CDD" id="cd16917">
    <property type="entry name" value="HATPase_UhpB-NarQ-NarX-like"/>
    <property type="match status" value="1"/>
</dbReference>
<dbReference type="SUPFAM" id="SSF55874">
    <property type="entry name" value="ATPase domain of HSP90 chaperone/DNA topoisomerase II/histidine kinase"/>
    <property type="match status" value="1"/>
</dbReference>
<sequence length="770" mass="82928">MTEVSKGSVPLAAIFNRMGVLALIAAGSIEFIPALFLLVVHANELPPAIWLTWAIPAALLVVALLPRFRRFSSACQVGSGLLLLLGAIIFPQTYGPGWLPLPFVAFAVAFGAAFNSKVTTGLGLIFAAAGLNLIAVLHPTPQMILAAADLAGGAIGPVFVLIAGPALLGMAQIWRRTAQIADENTEAMEASTAATYRAVQVQSARTGVDRRIHETVLNTLNAIAQRGVDDDELLRSECRRDVEQMELGALTATEASMSDIIAEATVAAGLRTPEVRTRVDVDQVLPRMSASALRDALVEALRNVERHAQAQNVVIAARQFGTLYEISVEDDGTGLGQQESERFGMRNTMRASLAAMGGEALIDSSPGRGTRVQLRIPVVAPAELRVPIEPVRRILLDSNRSRILLFAPALFGLVMLPWIAGSLVGGGLAYAVLFVAFLATNFALSLMWKTRWRVVLVVLTVLWVLAAYTAAGSSLNGCDSASAVHWIINSVAGGIGLVLFAIERWWAWIILPVVTLGGLVLTFALPSGCRVVPAMSLIVTVVYMSAALFLMAVLFREFDRRRSDALVLWAATVEYQAEIERQIMVTSRWSRVSASTTRLLRAIADGQLDVDTVEVRERAAAEESQLRRNLGQKKKATSNLWQAVLEEVNHAETLGRSVEVSVISMPTDALPVPAAIIEFLRGIVSQAPSRTVTIKALVDEGLAEIIVTAPSVTVDIAMADSLGWMRSTPGNSGVFEIEHFEVSRVRFDERNDLVSIRSVQDVVTAEVSDV</sequence>
<reference evidence="5" key="1">
    <citation type="submission" date="2020-05" db="EMBL/GenBank/DDBJ databases">
        <authorList>
            <person name="Chiriac C."/>
            <person name="Salcher M."/>
            <person name="Ghai R."/>
            <person name="Kavagutti S V."/>
        </authorList>
    </citation>
    <scope>NUCLEOTIDE SEQUENCE</scope>
</reference>
<feature type="transmembrane region" description="Helical" evidence="3">
    <location>
        <begin position="144"/>
        <end position="168"/>
    </location>
</feature>
<feature type="transmembrane region" description="Helical" evidence="3">
    <location>
        <begin position="403"/>
        <end position="421"/>
    </location>
</feature>